<dbReference type="WBParaSite" id="sdigi.contig25.g2034.t1">
    <property type="protein sequence ID" value="sdigi.contig25.g2034.t1"/>
    <property type="gene ID" value="sdigi.contig25.g2034"/>
</dbReference>
<accession>A0A915PTQ1</accession>
<organism evidence="1 2">
    <name type="scientific">Setaria digitata</name>
    <dbReference type="NCBI Taxonomy" id="48799"/>
    <lineage>
        <taxon>Eukaryota</taxon>
        <taxon>Metazoa</taxon>
        <taxon>Ecdysozoa</taxon>
        <taxon>Nematoda</taxon>
        <taxon>Chromadorea</taxon>
        <taxon>Rhabditida</taxon>
        <taxon>Spirurina</taxon>
        <taxon>Spiruromorpha</taxon>
        <taxon>Filarioidea</taxon>
        <taxon>Setariidae</taxon>
        <taxon>Setaria</taxon>
    </lineage>
</organism>
<dbReference type="AlphaFoldDB" id="A0A915PTQ1"/>
<evidence type="ECO:0000313" key="1">
    <source>
        <dbReference type="Proteomes" id="UP000887581"/>
    </source>
</evidence>
<proteinExistence type="predicted"/>
<dbReference type="Proteomes" id="UP000887581">
    <property type="component" value="Unplaced"/>
</dbReference>
<keyword evidence="1" id="KW-1185">Reference proteome</keyword>
<sequence>MDTPWYVAFVKQFEVKAKSNITGPPKNVIIDDDWLSKRICEMSSRSASHQLKVIAFCSSLLYAYELERCPYILIVIDGVMNDRKADMYIELLGDIVMNTS</sequence>
<evidence type="ECO:0000313" key="2">
    <source>
        <dbReference type="WBParaSite" id="sdigi.contig25.g2034.t1"/>
    </source>
</evidence>
<reference evidence="2" key="1">
    <citation type="submission" date="2022-11" db="UniProtKB">
        <authorList>
            <consortium name="WormBaseParasite"/>
        </authorList>
    </citation>
    <scope>IDENTIFICATION</scope>
</reference>
<protein>
    <submittedName>
        <fullName evidence="2">Uncharacterized protein</fullName>
    </submittedName>
</protein>
<name>A0A915PTQ1_9BILA</name>